<evidence type="ECO:0000313" key="1">
    <source>
        <dbReference type="EMBL" id="NMY13741.1"/>
    </source>
</evidence>
<dbReference type="AlphaFoldDB" id="A0A7Y1ADJ5"/>
<gene>
    <name evidence="1" type="ORF">HBO38_36145</name>
</gene>
<name>A0A7Y1ADJ5_PSEVE</name>
<comment type="caution">
    <text evidence="1">The sequence shown here is derived from an EMBL/GenBank/DDBJ whole genome shotgun (WGS) entry which is preliminary data.</text>
</comment>
<protein>
    <submittedName>
        <fullName evidence="1">Uncharacterized protein</fullName>
    </submittedName>
</protein>
<organism evidence="1 2">
    <name type="scientific">Pseudomonas veronii</name>
    <dbReference type="NCBI Taxonomy" id="76761"/>
    <lineage>
        <taxon>Bacteria</taxon>
        <taxon>Pseudomonadati</taxon>
        <taxon>Pseudomonadota</taxon>
        <taxon>Gammaproteobacteria</taxon>
        <taxon>Pseudomonadales</taxon>
        <taxon>Pseudomonadaceae</taxon>
        <taxon>Pseudomonas</taxon>
    </lineage>
</organism>
<dbReference type="Proteomes" id="UP000537729">
    <property type="component" value="Unassembled WGS sequence"/>
</dbReference>
<proteinExistence type="predicted"/>
<accession>A0A7Y1ADJ5</accession>
<evidence type="ECO:0000313" key="2">
    <source>
        <dbReference type="Proteomes" id="UP000537729"/>
    </source>
</evidence>
<sequence length="113" mass="12811">MSNFNEKQQKILDAFGVGNVARAAGVSAEPLRCYQVGDYDWFAATSPEQALELMREIVGDEDWDASDYEVELSSDELLDKRWREEDEPDKDAGSLREWLAEAKEPGWLNGIEP</sequence>
<reference evidence="1 2" key="1">
    <citation type="journal article" date="2020" name="Front. Microbiol.">
        <title>Genetic Organization of the aprX-lipA2 Operon Affects the Proteolytic Potential of Pseudomonas Species in Milk.</title>
        <authorList>
            <person name="Maier C."/>
            <person name="Huptas C."/>
            <person name="von Neubeck M."/>
            <person name="Scherer S."/>
            <person name="Wenning M."/>
            <person name="Lucking G."/>
        </authorList>
    </citation>
    <scope>NUCLEOTIDE SEQUENCE [LARGE SCALE GENOMIC DNA]</scope>
    <source>
        <strain evidence="1 2">DSM 16272</strain>
    </source>
</reference>
<dbReference type="EMBL" id="JAAQWG010000122">
    <property type="protein sequence ID" value="NMY13741.1"/>
    <property type="molecule type" value="Genomic_DNA"/>
</dbReference>
<dbReference type="RefSeq" id="WP_169886721.1">
    <property type="nucleotide sequence ID" value="NZ_JAAQWG010000122.1"/>
</dbReference>